<dbReference type="KEGG" id="ocu:100340297"/>
<dbReference type="AlphaFoldDB" id="G1SJH7"/>
<reference evidence="2" key="2">
    <citation type="submission" date="2025-08" db="UniProtKB">
        <authorList>
            <consortium name="Ensembl"/>
        </authorList>
    </citation>
    <scope>IDENTIFICATION</scope>
    <source>
        <strain evidence="2">Thorbecke</strain>
    </source>
</reference>
<dbReference type="PaxDb" id="9986-ENSOCUP00000002894"/>
<dbReference type="GeneTree" id="ENSGT00390000007962"/>
<gene>
    <name evidence="2" type="primary">C11orf71</name>
</gene>
<dbReference type="Ensembl" id="ENSOCUT00000003337.2">
    <property type="protein sequence ID" value="ENSOCUP00000002894.2"/>
    <property type="gene ID" value="ENSOCUG00000003339.2"/>
</dbReference>
<accession>G1SJH7</accession>
<sequence>MALNCVSLSAGDQRNRAAYRALPGDRSPSASAWAMVSGDGFLVARPGAVRPGPRQAVRPNIRESRRVTASGRSPPSLINGRDPDARSRGHQTRFSPYPPRGVKLDLLRSVLQQRLVALGAVLASRIAA</sequence>
<dbReference type="HOGENOM" id="CLU_149706_0_0_1"/>
<reference evidence="2" key="3">
    <citation type="submission" date="2025-09" db="UniProtKB">
        <authorList>
            <consortium name="Ensembl"/>
        </authorList>
    </citation>
    <scope>IDENTIFICATION</scope>
    <source>
        <strain evidence="2">Thorbecke</strain>
    </source>
</reference>
<proteinExistence type="predicted"/>
<dbReference type="InterPro" id="IPR031487">
    <property type="entry name" value="DUF4687"/>
</dbReference>
<dbReference type="Pfam" id="PF15747">
    <property type="entry name" value="DUF4687"/>
    <property type="match status" value="1"/>
</dbReference>
<evidence type="ECO:0000313" key="3">
    <source>
        <dbReference type="Proteomes" id="UP000001811"/>
    </source>
</evidence>
<dbReference type="InParanoid" id="G1SJH7"/>
<keyword evidence="3" id="KW-1185">Reference proteome</keyword>
<dbReference type="Proteomes" id="UP000001811">
    <property type="component" value="Chromosome 1"/>
</dbReference>
<protein>
    <submittedName>
        <fullName evidence="2">Chromosome 11 open reading frame 71</fullName>
    </submittedName>
</protein>
<organism evidence="2 3">
    <name type="scientific">Oryctolagus cuniculus</name>
    <name type="common">Rabbit</name>
    <dbReference type="NCBI Taxonomy" id="9986"/>
    <lineage>
        <taxon>Eukaryota</taxon>
        <taxon>Metazoa</taxon>
        <taxon>Chordata</taxon>
        <taxon>Craniata</taxon>
        <taxon>Vertebrata</taxon>
        <taxon>Euteleostomi</taxon>
        <taxon>Mammalia</taxon>
        <taxon>Eutheria</taxon>
        <taxon>Euarchontoglires</taxon>
        <taxon>Glires</taxon>
        <taxon>Lagomorpha</taxon>
        <taxon>Leporidae</taxon>
        <taxon>Oryctolagus</taxon>
    </lineage>
</organism>
<dbReference type="eggNOG" id="ENOG502TDVE">
    <property type="taxonomic scope" value="Eukaryota"/>
</dbReference>
<name>G1SJH7_RABIT</name>
<dbReference type="FunCoup" id="G1SJH7">
    <property type="interactions" value="196"/>
</dbReference>
<dbReference type="OrthoDB" id="9681738at2759"/>
<reference evidence="2 3" key="1">
    <citation type="journal article" date="2011" name="Nature">
        <title>A high-resolution map of human evolutionary constraint using 29 mammals.</title>
        <authorList>
            <person name="Lindblad-Toh K."/>
            <person name="Garber M."/>
            <person name="Zuk O."/>
            <person name="Lin M.F."/>
            <person name="Parker B.J."/>
            <person name="Washietl S."/>
            <person name="Kheradpour P."/>
            <person name="Ernst J."/>
            <person name="Jordan G."/>
            <person name="Mauceli E."/>
            <person name="Ward L.D."/>
            <person name="Lowe C.B."/>
            <person name="Holloway A.K."/>
            <person name="Clamp M."/>
            <person name="Gnerre S."/>
            <person name="Alfoldi J."/>
            <person name="Beal K."/>
            <person name="Chang J."/>
            <person name="Clawson H."/>
            <person name="Cuff J."/>
            <person name="Di Palma F."/>
            <person name="Fitzgerald S."/>
            <person name="Flicek P."/>
            <person name="Guttman M."/>
            <person name="Hubisz M.J."/>
            <person name="Jaffe D.B."/>
            <person name="Jungreis I."/>
            <person name="Kent W.J."/>
            <person name="Kostka D."/>
            <person name="Lara M."/>
            <person name="Martins A.L."/>
            <person name="Massingham T."/>
            <person name="Moltke I."/>
            <person name="Raney B.J."/>
            <person name="Rasmussen M.D."/>
            <person name="Robinson J."/>
            <person name="Stark A."/>
            <person name="Vilella A.J."/>
            <person name="Wen J."/>
            <person name="Xie X."/>
            <person name="Zody M.C."/>
            <person name="Baldwin J."/>
            <person name="Bloom T."/>
            <person name="Chin C.W."/>
            <person name="Heiman D."/>
            <person name="Nicol R."/>
            <person name="Nusbaum C."/>
            <person name="Young S."/>
            <person name="Wilkinson J."/>
            <person name="Worley K.C."/>
            <person name="Kovar C.L."/>
            <person name="Muzny D.M."/>
            <person name="Gibbs R.A."/>
            <person name="Cree A."/>
            <person name="Dihn H.H."/>
            <person name="Fowler G."/>
            <person name="Jhangiani S."/>
            <person name="Joshi V."/>
            <person name="Lee S."/>
            <person name="Lewis L.R."/>
            <person name="Nazareth L.V."/>
            <person name="Okwuonu G."/>
            <person name="Santibanez J."/>
            <person name="Warren W.C."/>
            <person name="Mardis E.R."/>
            <person name="Weinstock G.M."/>
            <person name="Wilson R.K."/>
            <person name="Delehaunty K."/>
            <person name="Dooling D."/>
            <person name="Fronik C."/>
            <person name="Fulton L."/>
            <person name="Fulton B."/>
            <person name="Graves T."/>
            <person name="Minx P."/>
            <person name="Sodergren E."/>
            <person name="Birney E."/>
            <person name="Margulies E.H."/>
            <person name="Herrero J."/>
            <person name="Green E.D."/>
            <person name="Haussler D."/>
            <person name="Siepel A."/>
            <person name="Goldman N."/>
            <person name="Pollard K.S."/>
            <person name="Pedersen J.S."/>
            <person name="Lander E.S."/>
            <person name="Kellis M."/>
        </authorList>
    </citation>
    <scope>NUCLEOTIDE SEQUENCE [LARGE SCALE GENOMIC DNA]</scope>
    <source>
        <strain evidence="2 3">Thorbecke inbred</strain>
    </source>
</reference>
<dbReference type="EMBL" id="AAGW02009393">
    <property type="status" value="NOT_ANNOTATED_CDS"/>
    <property type="molecule type" value="Genomic_DNA"/>
</dbReference>
<dbReference type="Bgee" id="ENSOCUG00000003339">
    <property type="expression patterns" value="Expressed in testis"/>
</dbReference>
<dbReference type="PANTHER" id="PTHR16445">
    <property type="entry name" value="SIMILAR TO HYPOTHETICAL PROTEIN FLJ20010"/>
    <property type="match status" value="1"/>
</dbReference>
<dbReference type="PANTHER" id="PTHR16445:SF0">
    <property type="entry name" value="GENE 5617-RELATED"/>
    <property type="match status" value="1"/>
</dbReference>
<dbReference type="OMA" id="LRWCSTC"/>
<dbReference type="STRING" id="9986.ENSOCUP00000002894"/>
<feature type="region of interest" description="Disordered" evidence="1">
    <location>
        <begin position="50"/>
        <end position="98"/>
    </location>
</feature>
<evidence type="ECO:0000256" key="1">
    <source>
        <dbReference type="SAM" id="MobiDB-lite"/>
    </source>
</evidence>
<evidence type="ECO:0000313" key="2">
    <source>
        <dbReference type="Ensembl" id="ENSOCUP00000002894.2"/>
    </source>
</evidence>